<dbReference type="GO" id="GO:0003700">
    <property type="term" value="F:DNA-binding transcription factor activity"/>
    <property type="evidence" value="ECO:0007669"/>
    <property type="project" value="InterPro"/>
</dbReference>
<dbReference type="NCBIfam" id="TIGR02337">
    <property type="entry name" value="HpaR"/>
    <property type="match status" value="1"/>
</dbReference>
<dbReference type="PROSITE" id="PS50995">
    <property type="entry name" value="HTH_MARR_2"/>
    <property type="match status" value="1"/>
</dbReference>
<gene>
    <name evidence="2" type="primary">hpaR</name>
    <name evidence="2" type="ORF">GV827_14905</name>
</gene>
<dbReference type="SMART" id="SM00347">
    <property type="entry name" value="HTH_MARR"/>
    <property type="match status" value="1"/>
</dbReference>
<dbReference type="EMBL" id="JAABNT010000009">
    <property type="protein sequence ID" value="NEK23688.1"/>
    <property type="molecule type" value="Genomic_DNA"/>
</dbReference>
<keyword evidence="3" id="KW-1185">Reference proteome</keyword>
<dbReference type="InterPro" id="IPR039422">
    <property type="entry name" value="MarR/SlyA-like"/>
</dbReference>
<dbReference type="InterPro" id="IPR036390">
    <property type="entry name" value="WH_DNA-bd_sf"/>
</dbReference>
<evidence type="ECO:0000259" key="1">
    <source>
        <dbReference type="PROSITE" id="PS50995"/>
    </source>
</evidence>
<dbReference type="Pfam" id="PF01047">
    <property type="entry name" value="MarR"/>
    <property type="match status" value="1"/>
</dbReference>
<dbReference type="InterPro" id="IPR012712">
    <property type="entry name" value="HpaR/FarR"/>
</dbReference>
<dbReference type="AlphaFoldDB" id="A0A6P0CEQ4"/>
<dbReference type="InterPro" id="IPR036388">
    <property type="entry name" value="WH-like_DNA-bd_sf"/>
</dbReference>
<sequence length="156" mass="17548">MSRRSTIGTLPPTQRSLPIALIRAREKVMAPIRDMLSETGITEQQWRVLRVLSEHPALDATDLAERAGLHQPSLTRILKTLSERDFIHRDTDANDRRRQVVALSKAGRKVIDDNLDQATRIAEAIQALLGQERFDTLLDLLTALDDFSFDPAAPQD</sequence>
<dbReference type="GO" id="GO:0045892">
    <property type="term" value="P:negative regulation of DNA-templated transcription"/>
    <property type="evidence" value="ECO:0007669"/>
    <property type="project" value="InterPro"/>
</dbReference>
<dbReference type="RefSeq" id="WP_164354610.1">
    <property type="nucleotide sequence ID" value="NZ_JAABNT010000009.1"/>
</dbReference>
<comment type="caution">
    <text evidence="2">The sequence shown here is derived from an EMBL/GenBank/DDBJ whole genome shotgun (WGS) entry which is preliminary data.</text>
</comment>
<reference evidence="2 3" key="1">
    <citation type="submission" date="2020-01" db="EMBL/GenBank/DDBJ databases">
        <title>Sulfitobacter sediminilitoris sp. nov., isolated from a tidal flat.</title>
        <authorList>
            <person name="Park S."/>
            <person name="Yoon J.-H."/>
        </authorList>
    </citation>
    <scope>NUCLEOTIDE SEQUENCE [LARGE SCALE GENOMIC DNA]</scope>
    <source>
        <strain evidence="2 3">JBTF-M27</strain>
    </source>
</reference>
<dbReference type="SUPFAM" id="SSF46785">
    <property type="entry name" value="Winged helix' DNA-binding domain"/>
    <property type="match status" value="1"/>
</dbReference>
<dbReference type="PANTHER" id="PTHR33164">
    <property type="entry name" value="TRANSCRIPTIONAL REGULATOR, MARR FAMILY"/>
    <property type="match status" value="1"/>
</dbReference>
<evidence type="ECO:0000313" key="3">
    <source>
        <dbReference type="Proteomes" id="UP000468591"/>
    </source>
</evidence>
<accession>A0A6P0CEQ4</accession>
<dbReference type="PANTHER" id="PTHR33164:SF13">
    <property type="entry name" value="4-HYDROXYPHENYLACETATE CATABOLISM PROTEIN"/>
    <property type="match status" value="1"/>
</dbReference>
<proteinExistence type="predicted"/>
<evidence type="ECO:0000313" key="2">
    <source>
        <dbReference type="EMBL" id="NEK23688.1"/>
    </source>
</evidence>
<name>A0A6P0CEQ4_9RHOB</name>
<dbReference type="Gene3D" id="1.10.10.10">
    <property type="entry name" value="Winged helix-like DNA-binding domain superfamily/Winged helix DNA-binding domain"/>
    <property type="match status" value="1"/>
</dbReference>
<protein>
    <submittedName>
        <fullName evidence="2">Homoprotocatechuate degradation operon regulator HpaR</fullName>
    </submittedName>
</protein>
<dbReference type="InterPro" id="IPR000835">
    <property type="entry name" value="HTH_MarR-typ"/>
</dbReference>
<feature type="domain" description="HTH marR-type" evidence="1">
    <location>
        <begin position="14"/>
        <end position="146"/>
    </location>
</feature>
<dbReference type="GO" id="GO:0003677">
    <property type="term" value="F:DNA binding"/>
    <property type="evidence" value="ECO:0007669"/>
    <property type="project" value="InterPro"/>
</dbReference>
<dbReference type="Proteomes" id="UP000468591">
    <property type="component" value="Unassembled WGS sequence"/>
</dbReference>
<dbReference type="GO" id="GO:0006950">
    <property type="term" value="P:response to stress"/>
    <property type="evidence" value="ECO:0007669"/>
    <property type="project" value="TreeGrafter"/>
</dbReference>
<organism evidence="2 3">
    <name type="scientific">Sulfitobacter sediminilitoris</name>
    <dbReference type="NCBI Taxonomy" id="2698830"/>
    <lineage>
        <taxon>Bacteria</taxon>
        <taxon>Pseudomonadati</taxon>
        <taxon>Pseudomonadota</taxon>
        <taxon>Alphaproteobacteria</taxon>
        <taxon>Rhodobacterales</taxon>
        <taxon>Roseobacteraceae</taxon>
        <taxon>Sulfitobacter</taxon>
    </lineage>
</organism>
<dbReference type="PRINTS" id="PR00598">
    <property type="entry name" value="HTHMARR"/>
</dbReference>